<dbReference type="InterPro" id="IPR051060">
    <property type="entry name" value="Carbamoyltrans_HypF-like"/>
</dbReference>
<keyword evidence="10" id="KW-1185">Reference proteome</keyword>
<evidence type="ECO:0000313" key="9">
    <source>
        <dbReference type="EMBL" id="SCT42649.1"/>
    </source>
</evidence>
<dbReference type="OrthoDB" id="9808093at2"/>
<gene>
    <name evidence="8" type="primary">yccX</name>
    <name evidence="8" type="ORF">SAMEA2297795_01714</name>
    <name evidence="9" type="ORF">SAMEA2297796_02386</name>
</gene>
<dbReference type="PROSITE" id="PS00150">
    <property type="entry name" value="ACYLPHOSPHATASE_1"/>
    <property type="match status" value="1"/>
</dbReference>
<dbReference type="PANTHER" id="PTHR42959">
    <property type="entry name" value="CARBAMOYLTRANSFERASE"/>
    <property type="match status" value="1"/>
</dbReference>
<feature type="active site" evidence="5">
    <location>
        <position position="18"/>
    </location>
</feature>
<sequence length="89" mass="10141">MQRKHIQVFGMVQGVGFRYYTEKIARKYNIVGTVQNVDNFVDIYAQGDEQNLTQFINAVTEGASPASHVEDFVIEALDPDESLKKFRTI</sequence>
<organism evidence="8 11">
    <name type="scientific">Staphylococcus caeli</name>
    <dbReference type="NCBI Taxonomy" id="2201815"/>
    <lineage>
        <taxon>Bacteria</taxon>
        <taxon>Bacillati</taxon>
        <taxon>Bacillota</taxon>
        <taxon>Bacilli</taxon>
        <taxon>Bacillales</taxon>
        <taxon>Staphylococcaceae</taxon>
        <taxon>Staphylococcus</taxon>
    </lineage>
</organism>
<dbReference type="Proteomes" id="UP000095412">
    <property type="component" value="Unassembled WGS sequence"/>
</dbReference>
<keyword evidence="5 8" id="KW-0378">Hydrolase</keyword>
<comment type="similarity">
    <text evidence="1 6">Belongs to the acylphosphatase family.</text>
</comment>
<dbReference type="NCBIfam" id="NF011005">
    <property type="entry name" value="PRK14431.1"/>
    <property type="match status" value="1"/>
</dbReference>
<evidence type="ECO:0000256" key="4">
    <source>
        <dbReference type="ARBA" id="ARBA00047645"/>
    </source>
</evidence>
<protein>
    <recommendedName>
        <fullName evidence="3 5">acylphosphatase</fullName>
        <ecNumber evidence="2 5">3.6.1.7</ecNumber>
    </recommendedName>
</protein>
<evidence type="ECO:0000313" key="10">
    <source>
        <dbReference type="Proteomes" id="UP000095412"/>
    </source>
</evidence>
<dbReference type="AlphaFoldDB" id="A0A1D4N778"/>
<dbReference type="GO" id="GO:0051604">
    <property type="term" value="P:protein maturation"/>
    <property type="evidence" value="ECO:0007669"/>
    <property type="project" value="TreeGrafter"/>
</dbReference>
<dbReference type="EC" id="3.6.1.7" evidence="2 5"/>
<proteinExistence type="inferred from homology"/>
<dbReference type="PANTHER" id="PTHR42959:SF1">
    <property type="entry name" value="CARBAMOYLTRANSFERASE HYPF"/>
    <property type="match status" value="1"/>
</dbReference>
<dbReference type="PROSITE" id="PS51160">
    <property type="entry name" value="ACYLPHOSPHATASE_3"/>
    <property type="match status" value="1"/>
</dbReference>
<evidence type="ECO:0000256" key="2">
    <source>
        <dbReference type="ARBA" id="ARBA00012150"/>
    </source>
</evidence>
<dbReference type="RefSeq" id="WP_069996516.1">
    <property type="nucleotide sequence ID" value="NZ_FMPG01000006.1"/>
</dbReference>
<dbReference type="InterPro" id="IPR036046">
    <property type="entry name" value="Acylphosphatase-like_dom_sf"/>
</dbReference>
<reference evidence="8 11" key="2">
    <citation type="submission" date="2016-09" db="EMBL/GenBank/DDBJ databases">
        <authorList>
            <consortium name="Pathogen Informatics"/>
        </authorList>
    </citation>
    <scope>NUCLEOTIDE SEQUENCE [LARGE SCALE GENOMIC DNA]</scope>
    <source>
        <strain evidence="8 11">82B</strain>
    </source>
</reference>
<dbReference type="SUPFAM" id="SSF54975">
    <property type="entry name" value="Acylphosphatase/BLUF domain-like"/>
    <property type="match status" value="1"/>
</dbReference>
<evidence type="ECO:0000259" key="7">
    <source>
        <dbReference type="PROSITE" id="PS51160"/>
    </source>
</evidence>
<dbReference type="EMBL" id="FMPI01000025">
    <property type="protein sequence ID" value="SCT42649.1"/>
    <property type="molecule type" value="Genomic_DNA"/>
</dbReference>
<evidence type="ECO:0000256" key="5">
    <source>
        <dbReference type="PROSITE-ProRule" id="PRU00520"/>
    </source>
</evidence>
<evidence type="ECO:0000256" key="3">
    <source>
        <dbReference type="ARBA" id="ARBA00015991"/>
    </source>
</evidence>
<dbReference type="InterPro" id="IPR001792">
    <property type="entry name" value="Acylphosphatase-like_dom"/>
</dbReference>
<dbReference type="Gene3D" id="3.30.70.100">
    <property type="match status" value="1"/>
</dbReference>
<evidence type="ECO:0000313" key="8">
    <source>
        <dbReference type="EMBL" id="SCT06493.1"/>
    </source>
</evidence>
<dbReference type="GO" id="GO:0003998">
    <property type="term" value="F:acylphosphatase activity"/>
    <property type="evidence" value="ECO:0007669"/>
    <property type="project" value="UniProtKB-EC"/>
</dbReference>
<evidence type="ECO:0000313" key="11">
    <source>
        <dbReference type="Proteomes" id="UP000095768"/>
    </source>
</evidence>
<reference evidence="9 10" key="1">
    <citation type="submission" date="2016-09" db="EMBL/GenBank/DDBJ databases">
        <authorList>
            <consortium name="Pathogen Informatics"/>
            <person name="Sun Q."/>
            <person name="Inoue M."/>
        </authorList>
    </citation>
    <scope>NUCLEOTIDE SEQUENCE [LARGE SCALE GENOMIC DNA]</scope>
    <source>
        <strain evidence="9 10">82C</strain>
    </source>
</reference>
<dbReference type="InterPro" id="IPR017968">
    <property type="entry name" value="Acylphosphatase_CS"/>
</dbReference>
<dbReference type="EMBL" id="FMPG01000006">
    <property type="protein sequence ID" value="SCT06493.1"/>
    <property type="molecule type" value="Genomic_DNA"/>
</dbReference>
<feature type="domain" description="Acylphosphatase-like" evidence="7">
    <location>
        <begin position="3"/>
        <end position="89"/>
    </location>
</feature>
<dbReference type="GO" id="GO:0016743">
    <property type="term" value="F:carboxyl- or carbamoyltransferase activity"/>
    <property type="evidence" value="ECO:0007669"/>
    <property type="project" value="TreeGrafter"/>
</dbReference>
<evidence type="ECO:0000256" key="1">
    <source>
        <dbReference type="ARBA" id="ARBA00005614"/>
    </source>
</evidence>
<name>A0A1D4N778_9STAP</name>
<evidence type="ECO:0000256" key="6">
    <source>
        <dbReference type="RuleBase" id="RU004168"/>
    </source>
</evidence>
<dbReference type="GO" id="GO:0008270">
    <property type="term" value="F:zinc ion binding"/>
    <property type="evidence" value="ECO:0007669"/>
    <property type="project" value="TreeGrafter"/>
</dbReference>
<dbReference type="Proteomes" id="UP000095768">
    <property type="component" value="Unassembled WGS sequence"/>
</dbReference>
<accession>A0A1D4N778</accession>
<feature type="active site" evidence="5">
    <location>
        <position position="36"/>
    </location>
</feature>
<dbReference type="Pfam" id="PF00708">
    <property type="entry name" value="Acylphosphatase"/>
    <property type="match status" value="1"/>
</dbReference>
<comment type="catalytic activity">
    <reaction evidence="4 5">
        <text>an acyl phosphate + H2O = a carboxylate + phosphate + H(+)</text>
        <dbReference type="Rhea" id="RHEA:14965"/>
        <dbReference type="ChEBI" id="CHEBI:15377"/>
        <dbReference type="ChEBI" id="CHEBI:15378"/>
        <dbReference type="ChEBI" id="CHEBI:29067"/>
        <dbReference type="ChEBI" id="CHEBI:43474"/>
        <dbReference type="ChEBI" id="CHEBI:59918"/>
        <dbReference type="EC" id="3.6.1.7"/>
    </reaction>
</comment>